<accession>A0A9W6R3V7</accession>
<evidence type="ECO:0000313" key="2">
    <source>
        <dbReference type="Proteomes" id="UP001165136"/>
    </source>
</evidence>
<organism evidence="1 2">
    <name type="scientific">Amycolatopsis taiwanensis</name>
    <dbReference type="NCBI Taxonomy" id="342230"/>
    <lineage>
        <taxon>Bacteria</taxon>
        <taxon>Bacillati</taxon>
        <taxon>Actinomycetota</taxon>
        <taxon>Actinomycetes</taxon>
        <taxon>Pseudonocardiales</taxon>
        <taxon>Pseudonocardiaceae</taxon>
        <taxon>Amycolatopsis</taxon>
    </lineage>
</organism>
<dbReference type="RefSeq" id="WP_285488603.1">
    <property type="nucleotide sequence ID" value="NZ_BSTI01000013.1"/>
</dbReference>
<dbReference type="Pfam" id="PF09481">
    <property type="entry name" value="CRISPR_Cse1"/>
    <property type="match status" value="1"/>
</dbReference>
<comment type="caution">
    <text evidence="1">The sequence shown here is derived from an EMBL/GenBank/DDBJ whole genome shotgun (WGS) entry which is preliminary data.</text>
</comment>
<keyword evidence="2" id="KW-1185">Reference proteome</keyword>
<proteinExistence type="predicted"/>
<dbReference type="Proteomes" id="UP001165136">
    <property type="component" value="Unassembled WGS sequence"/>
</dbReference>
<gene>
    <name evidence="1" type="primary">cse1</name>
    <name evidence="1" type="ORF">Atai01_53970</name>
</gene>
<dbReference type="AlphaFoldDB" id="A0A9W6R3V7"/>
<dbReference type="Gene3D" id="1.10.132.100">
    <property type="match status" value="1"/>
</dbReference>
<sequence length="539" mass="58605">MSRFDLIREPWIPVEGAETPDVSLLDALVQAHEFGGLALADPLQAVALLRQVLLPVLFDATGLPTSEDEWAERWSRGKIDGEVVGRYFEKRSDRFDLFHSVQPFAQVAGLRTEKNETKPVSLLLPSAATGNNVPLFSARTEAEPPDLTPAQAARALVAAQCWDTAAIKSGAVGDENVRGGKTTGNPVAPVGQLGVVVPLGATLFETFMLNTPIVRQGVKPGDQPQWMASPARPEWKTRPATGLLDLLTWQARRVRLVPDEDADGSVVVRRVVLAAGDRLSVIPAEEPHTAWVMVKKPRAGQPSNRPLLHRPGREPWRGMAALLATKEPTAGNESSSRLLGQVAILCDEGLLPTDLRLQVLTVGIQYGNQSAVVEDVMLDLMPLPIAALPPDSEPRRLLLQVADQAEQMRIAANQLGDEIRRATRTEALPWDKGQRLGDTLVHELTPLVRRLLAGLQREPDRVDEANQAWRAAARACALAAAEPLLNAAPPQAFFGREAQNGWAHRLNLAEAQYRGRVADILGYPRKQKTRSELGSGAPA</sequence>
<protein>
    <submittedName>
        <fullName evidence="1">CRISPR-associated protein CasA/Cse1</fullName>
    </submittedName>
</protein>
<dbReference type="NCBIfam" id="TIGR02547">
    <property type="entry name" value="casA_cse1"/>
    <property type="match status" value="1"/>
</dbReference>
<name>A0A9W6R3V7_9PSEU</name>
<reference evidence="1" key="1">
    <citation type="submission" date="2023-03" db="EMBL/GenBank/DDBJ databases">
        <title>Amycolatopsis taiwanensis NBRC 103393.</title>
        <authorList>
            <person name="Ichikawa N."/>
            <person name="Sato H."/>
            <person name="Tonouchi N."/>
        </authorList>
    </citation>
    <scope>NUCLEOTIDE SEQUENCE</scope>
    <source>
        <strain evidence="1">NBRC 103393</strain>
    </source>
</reference>
<evidence type="ECO:0000313" key="1">
    <source>
        <dbReference type="EMBL" id="GLY68778.1"/>
    </source>
</evidence>
<dbReference type="InterPro" id="IPR013381">
    <property type="entry name" value="CRISPR-assoc_prot_Cse1"/>
</dbReference>
<dbReference type="EMBL" id="BSTI01000013">
    <property type="protein sequence ID" value="GLY68778.1"/>
    <property type="molecule type" value="Genomic_DNA"/>
</dbReference>